<gene>
    <name evidence="1" type="ORF">XENOCAPTIV_012016</name>
</gene>
<accession>A0ABV0QKI2</accession>
<proteinExistence type="predicted"/>
<dbReference type="Proteomes" id="UP001434883">
    <property type="component" value="Unassembled WGS sequence"/>
</dbReference>
<evidence type="ECO:0000313" key="1">
    <source>
        <dbReference type="EMBL" id="MEQ2196320.1"/>
    </source>
</evidence>
<name>A0ABV0QKI2_9TELE</name>
<dbReference type="EMBL" id="JAHRIN010016831">
    <property type="protein sequence ID" value="MEQ2196320.1"/>
    <property type="molecule type" value="Genomic_DNA"/>
</dbReference>
<evidence type="ECO:0000313" key="2">
    <source>
        <dbReference type="Proteomes" id="UP001434883"/>
    </source>
</evidence>
<keyword evidence="2" id="KW-1185">Reference proteome</keyword>
<organism evidence="1 2">
    <name type="scientific">Xenoophorus captivus</name>
    <dbReference type="NCBI Taxonomy" id="1517983"/>
    <lineage>
        <taxon>Eukaryota</taxon>
        <taxon>Metazoa</taxon>
        <taxon>Chordata</taxon>
        <taxon>Craniata</taxon>
        <taxon>Vertebrata</taxon>
        <taxon>Euteleostomi</taxon>
        <taxon>Actinopterygii</taxon>
        <taxon>Neopterygii</taxon>
        <taxon>Teleostei</taxon>
        <taxon>Neoteleostei</taxon>
        <taxon>Acanthomorphata</taxon>
        <taxon>Ovalentaria</taxon>
        <taxon>Atherinomorphae</taxon>
        <taxon>Cyprinodontiformes</taxon>
        <taxon>Goodeidae</taxon>
        <taxon>Xenoophorus</taxon>
    </lineage>
</organism>
<reference evidence="1 2" key="1">
    <citation type="submission" date="2021-06" db="EMBL/GenBank/DDBJ databases">
        <authorList>
            <person name="Palmer J.M."/>
        </authorList>
    </citation>
    <scope>NUCLEOTIDE SEQUENCE [LARGE SCALE GENOMIC DNA]</scope>
    <source>
        <strain evidence="1 2">XC_2019</strain>
        <tissue evidence="1">Muscle</tissue>
    </source>
</reference>
<protein>
    <submittedName>
        <fullName evidence="1">Uncharacterized protein</fullName>
    </submittedName>
</protein>
<sequence>MKLLARDRESVILNGVKTKAEPPITLNPRFLITAISESVQDLNVSHCASSVWDKLSKCMMEGAAHHAAAAELLITESVHQLINTRLQVFILWCQTLFPPSMGSTLAGSTPLCLFCDRFHYWLFRLSAGFFGTCSEAGYVGAEQGQNVL</sequence>
<comment type="caution">
    <text evidence="1">The sequence shown here is derived from an EMBL/GenBank/DDBJ whole genome shotgun (WGS) entry which is preliminary data.</text>
</comment>